<dbReference type="OrthoDB" id="10586402at2759"/>
<accession>A0A9P6G9F0</accession>
<protein>
    <submittedName>
        <fullName evidence="2">Uncharacterized protein</fullName>
    </submittedName>
</protein>
<feature type="region of interest" description="Disordered" evidence="1">
    <location>
        <begin position="79"/>
        <end position="137"/>
    </location>
</feature>
<evidence type="ECO:0000256" key="1">
    <source>
        <dbReference type="SAM" id="MobiDB-lite"/>
    </source>
</evidence>
<organism evidence="2 3">
    <name type="scientific">Paraphaeosphaeria minitans</name>
    <dbReference type="NCBI Taxonomy" id="565426"/>
    <lineage>
        <taxon>Eukaryota</taxon>
        <taxon>Fungi</taxon>
        <taxon>Dikarya</taxon>
        <taxon>Ascomycota</taxon>
        <taxon>Pezizomycotina</taxon>
        <taxon>Dothideomycetes</taxon>
        <taxon>Pleosporomycetidae</taxon>
        <taxon>Pleosporales</taxon>
        <taxon>Massarineae</taxon>
        <taxon>Didymosphaeriaceae</taxon>
        <taxon>Paraphaeosphaeria</taxon>
    </lineage>
</organism>
<dbReference type="EMBL" id="WJXW01000012">
    <property type="protein sequence ID" value="KAF9731264.1"/>
    <property type="molecule type" value="Genomic_DNA"/>
</dbReference>
<feature type="region of interest" description="Disordered" evidence="1">
    <location>
        <begin position="1"/>
        <end position="35"/>
    </location>
</feature>
<dbReference type="AlphaFoldDB" id="A0A9P6G9F0"/>
<gene>
    <name evidence="2" type="ORF">PMIN01_10281</name>
</gene>
<proteinExistence type="predicted"/>
<name>A0A9P6G9F0_9PLEO</name>
<comment type="caution">
    <text evidence="2">The sequence shown here is derived from an EMBL/GenBank/DDBJ whole genome shotgun (WGS) entry which is preliminary data.</text>
</comment>
<reference evidence="2" key="1">
    <citation type="journal article" date="2020" name="Mol. Plant Microbe Interact.">
        <title>Genome Sequence of the Biocontrol Agent Coniothyrium minitans strain Conio (IMI 134523).</title>
        <authorList>
            <person name="Patel D."/>
            <person name="Shittu T.A."/>
            <person name="Baroncelli R."/>
            <person name="Muthumeenakshi S."/>
            <person name="Osborne T.H."/>
            <person name="Janganan T.K."/>
            <person name="Sreenivasaprasad S."/>
        </authorList>
    </citation>
    <scope>NUCLEOTIDE SEQUENCE</scope>
    <source>
        <strain evidence="2">Conio</strain>
    </source>
</reference>
<dbReference type="Proteomes" id="UP000756921">
    <property type="component" value="Unassembled WGS sequence"/>
</dbReference>
<keyword evidence="3" id="KW-1185">Reference proteome</keyword>
<evidence type="ECO:0000313" key="2">
    <source>
        <dbReference type="EMBL" id="KAF9731264.1"/>
    </source>
</evidence>
<sequence length="137" mass="14091">MPGVAGSPIPGKAACTVSKRSSGQPLPQRGHWTRASGKRVQFVPLGRGDERGVTLLLAVGDTWAPLSSAVCRCRARGRRPHLHAPSAWSKRGRGRVPLPSSVSRAQCSAVGGEHGASQQPNDAGTGSSIAATHSGAQ</sequence>
<evidence type="ECO:0000313" key="3">
    <source>
        <dbReference type="Proteomes" id="UP000756921"/>
    </source>
</evidence>
<feature type="compositionally biased region" description="Polar residues" evidence="1">
    <location>
        <begin position="116"/>
        <end position="137"/>
    </location>
</feature>